<organism evidence="2 3">
    <name type="scientific">Salinimonas sediminis</name>
    <dbReference type="NCBI Taxonomy" id="2303538"/>
    <lineage>
        <taxon>Bacteria</taxon>
        <taxon>Pseudomonadati</taxon>
        <taxon>Pseudomonadota</taxon>
        <taxon>Gammaproteobacteria</taxon>
        <taxon>Alteromonadales</taxon>
        <taxon>Alteromonadaceae</taxon>
        <taxon>Alteromonas/Salinimonas group</taxon>
        <taxon>Salinimonas</taxon>
    </lineage>
</organism>
<dbReference type="KEGG" id="salm:D0Y50_15090"/>
<reference evidence="2 3" key="1">
    <citation type="submission" date="2018-08" db="EMBL/GenBank/DDBJ databases">
        <title>Salinimonas sediminis sp. nov., a piezophilic bacterium isolated from a deep-sea sediment sample from the New Britain Trench.</title>
        <authorList>
            <person name="Cao J."/>
        </authorList>
    </citation>
    <scope>NUCLEOTIDE SEQUENCE [LARGE SCALE GENOMIC DNA]</scope>
    <source>
        <strain evidence="2 3">N102</strain>
    </source>
</reference>
<proteinExistence type="predicted"/>
<dbReference type="Proteomes" id="UP000262073">
    <property type="component" value="Chromosome"/>
</dbReference>
<dbReference type="AlphaFoldDB" id="A0A346NSP2"/>
<dbReference type="Pfam" id="PF00581">
    <property type="entry name" value="Rhodanese"/>
    <property type="match status" value="1"/>
</dbReference>
<dbReference type="CDD" id="cd00158">
    <property type="entry name" value="RHOD"/>
    <property type="match status" value="1"/>
</dbReference>
<feature type="domain" description="Rhodanese" evidence="1">
    <location>
        <begin position="36"/>
        <end position="126"/>
    </location>
</feature>
<dbReference type="EMBL" id="CP031769">
    <property type="protein sequence ID" value="AXR08549.1"/>
    <property type="molecule type" value="Genomic_DNA"/>
</dbReference>
<sequence>MGLGLTFSLLGDCDPRAVPPTAISINTASHMLEKVRAKEWLLIDVRSPAEYAEGHIPGAINMPHNEIDHYLARLEQHEGKPIIIYCRSGRRAKLAMETLKKRAYHDVSHLEGDMMGWHGAGLPVDRM</sequence>
<dbReference type="SUPFAM" id="SSF52821">
    <property type="entry name" value="Rhodanese/Cell cycle control phosphatase"/>
    <property type="match status" value="1"/>
</dbReference>
<gene>
    <name evidence="2" type="ORF">D0Y50_15090</name>
</gene>
<accession>A0A346NSP2</accession>
<dbReference type="InterPro" id="IPR050229">
    <property type="entry name" value="GlpE_sulfurtransferase"/>
</dbReference>
<dbReference type="PANTHER" id="PTHR43031:SF1">
    <property type="entry name" value="PYRIDINE NUCLEOTIDE-DISULPHIDE OXIDOREDUCTASE"/>
    <property type="match status" value="1"/>
</dbReference>
<dbReference type="OrthoDB" id="9814704at2"/>
<evidence type="ECO:0000313" key="3">
    <source>
        <dbReference type="Proteomes" id="UP000262073"/>
    </source>
</evidence>
<evidence type="ECO:0000313" key="2">
    <source>
        <dbReference type="EMBL" id="AXR08549.1"/>
    </source>
</evidence>
<dbReference type="Gene3D" id="3.40.250.10">
    <property type="entry name" value="Rhodanese-like domain"/>
    <property type="match status" value="1"/>
</dbReference>
<name>A0A346NSP2_9ALTE</name>
<dbReference type="InterPro" id="IPR036873">
    <property type="entry name" value="Rhodanese-like_dom_sf"/>
</dbReference>
<protein>
    <submittedName>
        <fullName evidence="2">Rhodanese-like domain-containing protein</fullName>
    </submittedName>
</protein>
<dbReference type="SMART" id="SM00450">
    <property type="entry name" value="RHOD"/>
    <property type="match status" value="1"/>
</dbReference>
<dbReference type="InterPro" id="IPR001763">
    <property type="entry name" value="Rhodanese-like_dom"/>
</dbReference>
<evidence type="ECO:0000259" key="1">
    <source>
        <dbReference type="PROSITE" id="PS50206"/>
    </source>
</evidence>
<dbReference type="PANTHER" id="PTHR43031">
    <property type="entry name" value="FAD-DEPENDENT OXIDOREDUCTASE"/>
    <property type="match status" value="1"/>
</dbReference>
<dbReference type="PROSITE" id="PS50206">
    <property type="entry name" value="RHODANESE_3"/>
    <property type="match status" value="1"/>
</dbReference>
<keyword evidence="3" id="KW-1185">Reference proteome</keyword>